<reference evidence="5 6" key="1">
    <citation type="submission" date="2022-01" db="EMBL/GenBank/DDBJ databases">
        <title>Alkalihalobacillus sp. EGI L200015, a novel bacterium isolated from a salt lake sediment.</title>
        <authorList>
            <person name="Gao L."/>
            <person name="Fang B.-Z."/>
            <person name="Li W.-J."/>
        </authorList>
    </citation>
    <scope>NUCLEOTIDE SEQUENCE [LARGE SCALE GENOMIC DNA]</scope>
    <source>
        <strain evidence="5 6">KCTC 12718</strain>
    </source>
</reference>
<evidence type="ECO:0000313" key="6">
    <source>
        <dbReference type="Proteomes" id="UP001649381"/>
    </source>
</evidence>
<dbReference type="Pfam" id="PF17479">
    <property type="entry name" value="DUF3048_C"/>
    <property type="match status" value="1"/>
</dbReference>
<feature type="domain" description="DUF3048" evidence="4">
    <location>
        <begin position="229"/>
        <end position="335"/>
    </location>
</feature>
<dbReference type="EMBL" id="JAKIJS010000002">
    <property type="protein sequence ID" value="MCF6139146.1"/>
    <property type="molecule type" value="Genomic_DNA"/>
</dbReference>
<keyword evidence="6" id="KW-1185">Reference proteome</keyword>
<dbReference type="Proteomes" id="UP001649381">
    <property type="component" value="Unassembled WGS sequence"/>
</dbReference>
<feature type="compositionally biased region" description="Basic and acidic residues" evidence="1">
    <location>
        <begin position="26"/>
        <end position="49"/>
    </location>
</feature>
<feature type="chain" id="PRO_5046742503" evidence="2">
    <location>
        <begin position="20"/>
        <end position="350"/>
    </location>
</feature>
<dbReference type="InterPro" id="IPR023158">
    <property type="entry name" value="YerB-like_sf"/>
</dbReference>
<dbReference type="Pfam" id="PF11258">
    <property type="entry name" value="DUF3048"/>
    <property type="match status" value="1"/>
</dbReference>
<dbReference type="PROSITE" id="PS51257">
    <property type="entry name" value="PROKAR_LIPOPROTEIN"/>
    <property type="match status" value="1"/>
</dbReference>
<keyword evidence="2" id="KW-0732">Signal</keyword>
<evidence type="ECO:0000256" key="1">
    <source>
        <dbReference type="SAM" id="MobiDB-lite"/>
    </source>
</evidence>
<protein>
    <submittedName>
        <fullName evidence="5">DUF3048 domain-containing protein</fullName>
    </submittedName>
</protein>
<comment type="caution">
    <text evidence="5">The sequence shown here is derived from an EMBL/GenBank/DDBJ whole genome shotgun (WGS) entry which is preliminary data.</text>
</comment>
<dbReference type="SUPFAM" id="SSF159774">
    <property type="entry name" value="YerB-like"/>
    <property type="match status" value="1"/>
</dbReference>
<evidence type="ECO:0000259" key="3">
    <source>
        <dbReference type="Pfam" id="PF11258"/>
    </source>
</evidence>
<feature type="domain" description="DUF3048" evidence="3">
    <location>
        <begin position="60"/>
        <end position="200"/>
    </location>
</feature>
<evidence type="ECO:0000313" key="5">
    <source>
        <dbReference type="EMBL" id="MCF6139146.1"/>
    </source>
</evidence>
<dbReference type="InterPro" id="IPR035328">
    <property type="entry name" value="DUF3048_C"/>
</dbReference>
<proteinExistence type="predicted"/>
<feature type="signal peptide" evidence="2">
    <location>
        <begin position="1"/>
        <end position="19"/>
    </location>
</feature>
<organism evidence="5 6">
    <name type="scientific">Pseudalkalibacillus berkeleyi</name>
    <dbReference type="NCBI Taxonomy" id="1069813"/>
    <lineage>
        <taxon>Bacteria</taxon>
        <taxon>Bacillati</taxon>
        <taxon>Bacillota</taxon>
        <taxon>Bacilli</taxon>
        <taxon>Bacillales</taxon>
        <taxon>Fictibacillaceae</taxon>
        <taxon>Pseudalkalibacillus</taxon>
    </lineage>
</organism>
<evidence type="ECO:0000256" key="2">
    <source>
        <dbReference type="SAM" id="SignalP"/>
    </source>
</evidence>
<name>A0ABS9H5H3_9BACL</name>
<sequence length="350" mass="39574">MNKKWLIATCFVALVLLFAACSSKETSTEKKEPKDKTEQETKDKEKPEPEEPEYAYSFPLTGIGTDEALQSRVVAVMVNNAPEARPQSGLHKADLVYEVLAEGRITRLVALFQSEKPEVIGPVRSARDYYVRLSNGFDAIYVHHGWSPSAKTMLTSGNIDSLNGLYYDGTLFERVSFRKAPHNSYITYENILKESKKRNFELEQEIQAFTFMDEKEASSIEGDPAGNLTVTYGKYQVEYQYQEDKGIYHRYTSKKQTVDRETNTPIELENIFVVSTDHKILDSQGRRSVNLTSGGEAILFQEGKAKQVQWKNDDGRIVPVKDGSEVPLVPGKTWVNIVPSSDFSSKVTWE</sequence>
<dbReference type="InterPro" id="IPR021416">
    <property type="entry name" value="DUF3048_N"/>
</dbReference>
<accession>A0ABS9H5H3</accession>
<evidence type="ECO:0000259" key="4">
    <source>
        <dbReference type="Pfam" id="PF17479"/>
    </source>
</evidence>
<feature type="region of interest" description="Disordered" evidence="1">
    <location>
        <begin position="24"/>
        <end position="55"/>
    </location>
</feature>
<dbReference type="RefSeq" id="WP_236337917.1">
    <property type="nucleotide sequence ID" value="NZ_JAKIJS010000002.1"/>
</dbReference>
<gene>
    <name evidence="5" type="ORF">L2716_15525</name>
</gene>
<dbReference type="Gene3D" id="3.50.90.10">
    <property type="entry name" value="YerB-like"/>
    <property type="match status" value="1"/>
</dbReference>